<proteinExistence type="predicted"/>
<dbReference type="InterPro" id="IPR008000">
    <property type="entry name" value="Rham/fucose_mutarotase"/>
</dbReference>
<evidence type="ECO:0000313" key="1">
    <source>
        <dbReference type="EMBL" id="SVB56880.1"/>
    </source>
</evidence>
<protein>
    <recommendedName>
        <fullName evidence="2">L-rhamnose mutarotase</fullName>
    </recommendedName>
</protein>
<dbReference type="AlphaFoldDB" id="A0A382F1M3"/>
<name>A0A382F1M3_9ZZZZ</name>
<accession>A0A382F1M3</accession>
<organism evidence="1">
    <name type="scientific">marine metagenome</name>
    <dbReference type="NCBI Taxonomy" id="408172"/>
    <lineage>
        <taxon>unclassified sequences</taxon>
        <taxon>metagenomes</taxon>
        <taxon>ecological metagenomes</taxon>
    </lineage>
</organism>
<sequence>MIWDLPWLANSLIKDHHWSCKGRNSDVQAAPSRRNGGNMWSKALTYRLKPGYYTQYKKAHDEIWPELAIAMTQCEVNMIIHHFEERLYLYMTAPSEEHFERSHTGEIAEKWLEYMATMMITDEDGKTILDEMDTAFVFGSYKDVLSS</sequence>
<dbReference type="GO" id="GO:0016857">
    <property type="term" value="F:racemase and epimerase activity, acting on carbohydrates and derivatives"/>
    <property type="evidence" value="ECO:0007669"/>
    <property type="project" value="InterPro"/>
</dbReference>
<dbReference type="InterPro" id="IPR011008">
    <property type="entry name" value="Dimeric_a/b-barrel"/>
</dbReference>
<gene>
    <name evidence="1" type="ORF">METZ01_LOCUS209734</name>
</gene>
<evidence type="ECO:0008006" key="2">
    <source>
        <dbReference type="Google" id="ProtNLM"/>
    </source>
</evidence>
<dbReference type="SUPFAM" id="SSF54909">
    <property type="entry name" value="Dimeric alpha+beta barrel"/>
    <property type="match status" value="1"/>
</dbReference>
<reference evidence="1" key="1">
    <citation type="submission" date="2018-05" db="EMBL/GenBank/DDBJ databases">
        <authorList>
            <person name="Lanie J.A."/>
            <person name="Ng W.-L."/>
            <person name="Kazmierczak K.M."/>
            <person name="Andrzejewski T.M."/>
            <person name="Davidsen T.M."/>
            <person name="Wayne K.J."/>
            <person name="Tettelin H."/>
            <person name="Glass J.I."/>
            <person name="Rusch D."/>
            <person name="Podicherti R."/>
            <person name="Tsui H.-C.T."/>
            <person name="Winkler M.E."/>
        </authorList>
    </citation>
    <scope>NUCLEOTIDE SEQUENCE</scope>
</reference>
<dbReference type="Pfam" id="PF05336">
    <property type="entry name" value="rhaM"/>
    <property type="match status" value="1"/>
</dbReference>
<dbReference type="Gene3D" id="3.30.70.100">
    <property type="match status" value="1"/>
</dbReference>
<dbReference type="EMBL" id="UINC01047516">
    <property type="protein sequence ID" value="SVB56880.1"/>
    <property type="molecule type" value="Genomic_DNA"/>
</dbReference>